<accession>A0A8K0JDE2</accession>
<organism evidence="1 2">
    <name type="scientific">Filobasidium floriforme</name>
    <dbReference type="NCBI Taxonomy" id="5210"/>
    <lineage>
        <taxon>Eukaryota</taxon>
        <taxon>Fungi</taxon>
        <taxon>Dikarya</taxon>
        <taxon>Basidiomycota</taxon>
        <taxon>Agaricomycotina</taxon>
        <taxon>Tremellomycetes</taxon>
        <taxon>Filobasidiales</taxon>
        <taxon>Filobasidiaceae</taxon>
        <taxon>Filobasidium</taxon>
    </lineage>
</organism>
<dbReference type="EMBL" id="JABELV010000457">
    <property type="protein sequence ID" value="KAG7527186.1"/>
    <property type="molecule type" value="Genomic_DNA"/>
</dbReference>
<evidence type="ECO:0000313" key="2">
    <source>
        <dbReference type="Proteomes" id="UP000812966"/>
    </source>
</evidence>
<proteinExistence type="predicted"/>
<gene>
    <name evidence="1" type="ORF">FFLO_07186</name>
</gene>
<sequence>MPYAAASANGRNVVVGNRLFHGQVKADNVVTQKPAPGIGSSVANAVTRINKCAAKFNKASYNALPCDNCETWSNHGSDTSGMIFQAPCKSVMKKDKFGRVWPQSCLECQARSASNCSCLDLPYLRLNEAIQAANNLLGVVSGTLSAITDKAQRQALEKQVEEARNLLAKYDEPEEENVVLGNANEQPGSAVVEG</sequence>
<name>A0A8K0JDE2_9TREE</name>
<dbReference type="Proteomes" id="UP000812966">
    <property type="component" value="Unassembled WGS sequence"/>
</dbReference>
<comment type="caution">
    <text evidence="1">The sequence shown here is derived from an EMBL/GenBank/DDBJ whole genome shotgun (WGS) entry which is preliminary data.</text>
</comment>
<keyword evidence="2" id="KW-1185">Reference proteome</keyword>
<dbReference type="AlphaFoldDB" id="A0A8K0JDE2"/>
<evidence type="ECO:0000313" key="1">
    <source>
        <dbReference type="EMBL" id="KAG7527186.1"/>
    </source>
</evidence>
<reference evidence="1" key="1">
    <citation type="submission" date="2020-04" db="EMBL/GenBank/DDBJ databases">
        <title>Analysis of mating type loci in Filobasidium floriforme.</title>
        <authorList>
            <person name="Nowrousian M."/>
        </authorList>
    </citation>
    <scope>NUCLEOTIDE SEQUENCE</scope>
    <source>
        <strain evidence="1">CBS 6242</strain>
    </source>
</reference>
<protein>
    <submittedName>
        <fullName evidence="1">Uncharacterized protein</fullName>
    </submittedName>
</protein>